<protein>
    <submittedName>
        <fullName evidence="3">Uncharacterized protein</fullName>
    </submittedName>
</protein>
<evidence type="ECO:0000313" key="4">
    <source>
        <dbReference type="Proteomes" id="UP000654345"/>
    </source>
</evidence>
<comment type="caution">
    <text evidence="3">The sequence shown here is derived from an EMBL/GenBank/DDBJ whole genome shotgun (WGS) entry which is preliminary data.</text>
</comment>
<keyword evidence="2" id="KW-0472">Membrane</keyword>
<dbReference type="Proteomes" id="UP000654345">
    <property type="component" value="Unassembled WGS sequence"/>
</dbReference>
<feature type="transmembrane region" description="Helical" evidence="2">
    <location>
        <begin position="72"/>
        <end position="95"/>
    </location>
</feature>
<dbReference type="EMBL" id="BNJG01000001">
    <property type="protein sequence ID" value="GHO53944.1"/>
    <property type="molecule type" value="Genomic_DNA"/>
</dbReference>
<gene>
    <name evidence="3" type="ORF">KSB_24190</name>
</gene>
<keyword evidence="2" id="KW-1133">Transmembrane helix</keyword>
<name>A0ABQ3UMG6_9CHLR</name>
<organism evidence="3 4">
    <name type="scientific">Ktedonobacter robiniae</name>
    <dbReference type="NCBI Taxonomy" id="2778365"/>
    <lineage>
        <taxon>Bacteria</taxon>
        <taxon>Bacillati</taxon>
        <taxon>Chloroflexota</taxon>
        <taxon>Ktedonobacteria</taxon>
        <taxon>Ktedonobacterales</taxon>
        <taxon>Ktedonobacteraceae</taxon>
        <taxon>Ktedonobacter</taxon>
    </lineage>
</organism>
<reference evidence="3 4" key="1">
    <citation type="journal article" date="2021" name="Int. J. Syst. Evol. Microbiol.">
        <title>Reticulibacter mediterranei gen. nov., sp. nov., within the new family Reticulibacteraceae fam. nov., and Ktedonospora formicarum gen. nov., sp. nov., Ktedonobacter robiniae sp. nov., Dictyobacter formicarum sp. nov. and Dictyobacter arantiisoli sp. nov., belonging to the class Ktedonobacteria.</title>
        <authorList>
            <person name="Yabe S."/>
            <person name="Zheng Y."/>
            <person name="Wang C.M."/>
            <person name="Sakai Y."/>
            <person name="Abe K."/>
            <person name="Yokota A."/>
            <person name="Donadio S."/>
            <person name="Cavaletti L."/>
            <person name="Monciardini P."/>
        </authorList>
    </citation>
    <scope>NUCLEOTIDE SEQUENCE [LARGE SCALE GENOMIC DNA]</scope>
    <source>
        <strain evidence="3 4">SOSP1-30</strain>
    </source>
</reference>
<evidence type="ECO:0000256" key="1">
    <source>
        <dbReference type="SAM" id="MobiDB-lite"/>
    </source>
</evidence>
<evidence type="ECO:0000313" key="3">
    <source>
        <dbReference type="EMBL" id="GHO53944.1"/>
    </source>
</evidence>
<keyword evidence="2" id="KW-0812">Transmembrane</keyword>
<accession>A0ABQ3UMG6</accession>
<sequence length="228" mass="26460">MCKGMSTNVGRVQTPGLALRVSRAIWPPQWRHSLSTSPVAQQRRFLRLKGLWYPGLDAPGHLLKLRQRQYRALSMLASSLAVLTLIAFSACVPLFIYQFWILLLVLVVAWCFIAGTVTALLVREIRVVLVYKKMLRMRHMQAAMRLYRPFHITRGTLETPMPLLSTPRVRIMNTIDLSSSGIRHFLHEEQRRRTDDVPRTQVPYEEEDVRDASTLPYSTRHSWKLPRE</sequence>
<feature type="region of interest" description="Disordered" evidence="1">
    <location>
        <begin position="190"/>
        <end position="228"/>
    </location>
</feature>
<evidence type="ECO:0000256" key="2">
    <source>
        <dbReference type="SAM" id="Phobius"/>
    </source>
</evidence>
<keyword evidence="4" id="KW-1185">Reference proteome</keyword>
<feature type="transmembrane region" description="Helical" evidence="2">
    <location>
        <begin position="101"/>
        <end position="122"/>
    </location>
</feature>
<dbReference type="RefSeq" id="WP_201370710.1">
    <property type="nucleotide sequence ID" value="NZ_BNJG01000001.1"/>
</dbReference>
<proteinExistence type="predicted"/>